<evidence type="ECO:0000256" key="1">
    <source>
        <dbReference type="SAM" id="MobiDB-lite"/>
    </source>
</evidence>
<dbReference type="EMBL" id="BGZL01000001">
    <property type="protein sequence ID" value="GBP98939.1"/>
    <property type="molecule type" value="Genomic_DNA"/>
</dbReference>
<evidence type="ECO:0000313" key="3">
    <source>
        <dbReference type="Proteomes" id="UP000265354"/>
    </source>
</evidence>
<feature type="compositionally biased region" description="Gly residues" evidence="1">
    <location>
        <begin position="38"/>
        <end position="54"/>
    </location>
</feature>
<organism evidence="2 3">
    <name type="scientific">Streptomyces spongiicola</name>
    <dbReference type="NCBI Taxonomy" id="1690221"/>
    <lineage>
        <taxon>Bacteria</taxon>
        <taxon>Bacillati</taxon>
        <taxon>Actinomycetota</taxon>
        <taxon>Actinomycetes</taxon>
        <taxon>Kitasatosporales</taxon>
        <taxon>Streptomycetaceae</taxon>
        <taxon>Streptomyces</taxon>
    </lineage>
</organism>
<accession>A0A388ST75</accession>
<dbReference type="GO" id="GO:0004658">
    <property type="term" value="F:propionyl-CoA carboxylase activity"/>
    <property type="evidence" value="ECO:0007669"/>
    <property type="project" value="InterPro"/>
</dbReference>
<sequence>MDVDLRVVRGAPDAEELAAVMAVLTLVARRRRADPAAAGGGRPGGGTPDGGTPDGGPRRAHWDRARGAGFRPCGSWRERDRTVTAFDPGGR</sequence>
<gene>
    <name evidence="2" type="ORF">SSP531S_03320</name>
</gene>
<feature type="region of interest" description="Disordered" evidence="1">
    <location>
        <begin position="32"/>
        <end position="91"/>
    </location>
</feature>
<evidence type="ECO:0000313" key="2">
    <source>
        <dbReference type="EMBL" id="GBP98939.1"/>
    </source>
</evidence>
<dbReference type="Pfam" id="PF13822">
    <property type="entry name" value="ACC_epsilon"/>
    <property type="match status" value="1"/>
</dbReference>
<dbReference type="Proteomes" id="UP000265354">
    <property type="component" value="Unassembled WGS sequence"/>
</dbReference>
<dbReference type="InterPro" id="IPR032716">
    <property type="entry name" value="ACC_epsilon"/>
</dbReference>
<feature type="compositionally biased region" description="Basic and acidic residues" evidence="1">
    <location>
        <begin position="56"/>
        <end position="66"/>
    </location>
</feature>
<comment type="caution">
    <text evidence="2">The sequence shown here is derived from an EMBL/GenBank/DDBJ whole genome shotgun (WGS) entry which is preliminary data.</text>
</comment>
<name>A0A388ST75_9ACTN</name>
<dbReference type="RefSeq" id="WP_116426647.1">
    <property type="nucleotide sequence ID" value="NZ_BGZL01000001.1"/>
</dbReference>
<proteinExistence type="predicted"/>
<reference evidence="2 3" key="1">
    <citation type="submission" date="2018-07" db="EMBL/GenBank/DDBJ databases">
        <title>Whole Genome Shotgun Sequence of Streptomyces spongiicola strain 531S.</title>
        <authorList>
            <person name="Dohra H."/>
            <person name="Kodani S."/>
        </authorList>
    </citation>
    <scope>NUCLEOTIDE SEQUENCE [LARGE SCALE GENOMIC DNA]</scope>
    <source>
        <strain evidence="2 3">531S</strain>
    </source>
</reference>
<dbReference type="AlphaFoldDB" id="A0A388ST75"/>
<protein>
    <submittedName>
        <fullName evidence="2">Acyl-CoA carboxylase subunit epsilon</fullName>
    </submittedName>
</protein>
<dbReference type="GO" id="GO:0003989">
    <property type="term" value="F:acetyl-CoA carboxylase activity"/>
    <property type="evidence" value="ECO:0007669"/>
    <property type="project" value="InterPro"/>
</dbReference>